<dbReference type="PANTHER" id="PTHR22550">
    <property type="entry name" value="SPORE GERMINATION PROTEIN"/>
    <property type="match status" value="1"/>
</dbReference>
<evidence type="ECO:0000256" key="2">
    <source>
        <dbReference type="ARBA" id="ARBA00023136"/>
    </source>
</evidence>
<evidence type="ECO:0000256" key="3">
    <source>
        <dbReference type="SAM" id="Phobius"/>
    </source>
</evidence>
<keyword evidence="3" id="KW-1133">Transmembrane helix</keyword>
<reference evidence="4" key="1">
    <citation type="submission" date="2022-02" db="EMBL/GenBank/DDBJ databases">
        <title>Paenibacillus sp. MBLB1832 Whole Genome Shotgun Sequencing.</title>
        <authorList>
            <person name="Hwang C.Y."/>
            <person name="Cho E.-S."/>
            <person name="Seo M.-J."/>
        </authorList>
    </citation>
    <scope>NUCLEOTIDE SEQUENCE</scope>
    <source>
        <strain evidence="4">MBLB1832</strain>
    </source>
</reference>
<organism evidence="4 5">
    <name type="scientific">Paenibacillus roseopurpureus</name>
    <dbReference type="NCBI Taxonomy" id="2918901"/>
    <lineage>
        <taxon>Bacteria</taxon>
        <taxon>Bacillati</taxon>
        <taxon>Bacillota</taxon>
        <taxon>Bacilli</taxon>
        <taxon>Bacillales</taxon>
        <taxon>Paenibacillaceae</taxon>
        <taxon>Paenibacillus</taxon>
    </lineage>
</organism>
<feature type="transmembrane region" description="Helical" evidence="3">
    <location>
        <begin position="301"/>
        <end position="320"/>
    </location>
</feature>
<dbReference type="GO" id="GO:0016020">
    <property type="term" value="C:membrane"/>
    <property type="evidence" value="ECO:0007669"/>
    <property type="project" value="InterPro"/>
</dbReference>
<sequence length="486" mass="54374">MDEDLPGKDLISDFNFRMKQIKSMIGDSADFVIRELTIQRPILPPVRLALFYFDGMIDKPTLQECVIPSILNCGHRIEVDHSEVLSLIQHSIVDVSEVLMVDHWEKGIEATLSGEVLLLWQGSQQGLCFSIPGWEDRGVTESKTQSVVRGPQEAFSETLRTNTTLVRKRIKDPNVKLISKKAGSMTKTDIGVMYIQGLAEENMLQTLLQLIEKYPLDRVLEGEYLEEWFLKDQTKTIFPTIYNTDKPDTIAGGLLDGKIAIFIDGTPFVLLVPALFVDFIQSAEDYYQPYLYSNAIRLLRYLALLICLLAPAIYITLTTFHQDMLPTHLLLSLAAQREGIPFPAFIEAVLMEVTFEILREAGIRMPRTIGQAVSIVGTIVIGQAAVEANIVSAAMVIIVSITAISSFVIPSYGMSIGLRMLRFAFMASAASFGVYGITIAMIVLILHLNSLESFGIPYLSPSAPFHLQKQKDAILRFPYWAFRNKN</sequence>
<evidence type="ECO:0000313" key="5">
    <source>
        <dbReference type="Proteomes" id="UP001304650"/>
    </source>
</evidence>
<comment type="similarity">
    <text evidence="1">Belongs to the GerABKA family.</text>
</comment>
<dbReference type="KEGG" id="proo:MJB10_08365"/>
<proteinExistence type="inferred from homology"/>
<keyword evidence="5" id="KW-1185">Reference proteome</keyword>
<keyword evidence="2 3" id="KW-0472">Membrane</keyword>
<dbReference type="RefSeq" id="WP_314803416.1">
    <property type="nucleotide sequence ID" value="NZ_CP130319.1"/>
</dbReference>
<feature type="transmembrane region" description="Helical" evidence="3">
    <location>
        <begin position="392"/>
        <end position="412"/>
    </location>
</feature>
<dbReference type="GO" id="GO:0009847">
    <property type="term" value="P:spore germination"/>
    <property type="evidence" value="ECO:0007669"/>
    <property type="project" value="InterPro"/>
</dbReference>
<dbReference type="PANTHER" id="PTHR22550:SF5">
    <property type="entry name" value="LEUCINE ZIPPER PROTEIN 4"/>
    <property type="match status" value="1"/>
</dbReference>
<accession>A0AA96LRW0</accession>
<keyword evidence="3" id="KW-0812">Transmembrane</keyword>
<feature type="transmembrane region" description="Helical" evidence="3">
    <location>
        <begin position="259"/>
        <end position="280"/>
    </location>
</feature>
<evidence type="ECO:0000256" key="1">
    <source>
        <dbReference type="ARBA" id="ARBA00005278"/>
    </source>
</evidence>
<feature type="transmembrane region" description="Helical" evidence="3">
    <location>
        <begin position="424"/>
        <end position="448"/>
    </location>
</feature>
<dbReference type="InterPro" id="IPR050768">
    <property type="entry name" value="UPF0353/GerABKA_families"/>
</dbReference>
<name>A0AA96LRW0_9BACL</name>
<dbReference type="AlphaFoldDB" id="A0AA96LRW0"/>
<dbReference type="Proteomes" id="UP001304650">
    <property type="component" value="Chromosome"/>
</dbReference>
<evidence type="ECO:0000313" key="4">
    <source>
        <dbReference type="EMBL" id="WNR46092.1"/>
    </source>
</evidence>
<dbReference type="Pfam" id="PF03323">
    <property type="entry name" value="GerA"/>
    <property type="match status" value="1"/>
</dbReference>
<protein>
    <submittedName>
        <fullName evidence="4">Spore germination protein</fullName>
    </submittedName>
</protein>
<dbReference type="PIRSF" id="PIRSF005690">
    <property type="entry name" value="GerBA"/>
    <property type="match status" value="1"/>
</dbReference>
<dbReference type="EMBL" id="CP130319">
    <property type="protein sequence ID" value="WNR46092.1"/>
    <property type="molecule type" value="Genomic_DNA"/>
</dbReference>
<dbReference type="InterPro" id="IPR004995">
    <property type="entry name" value="Spore_Ger"/>
</dbReference>
<gene>
    <name evidence="4" type="ORF">MJB10_08365</name>
</gene>